<accession>A0A7W0HVN9</accession>
<reference evidence="3 4" key="1">
    <citation type="submission" date="2020-07" db="EMBL/GenBank/DDBJ databases">
        <title>Genomic Encyclopedia of Type Strains, Phase IV (KMG-IV): sequencing the most valuable type-strain genomes for metagenomic binning, comparative biology and taxonomic classification.</title>
        <authorList>
            <person name="Goeker M."/>
        </authorList>
    </citation>
    <scope>NUCLEOTIDE SEQUENCE [LARGE SCALE GENOMIC DNA]</scope>
    <source>
        <strain evidence="3 4">DSM 45533</strain>
    </source>
</reference>
<protein>
    <recommendedName>
        <fullName evidence="5">Helix-turn-helix domain-containing protein</fullName>
    </recommendedName>
</protein>
<dbReference type="EMBL" id="JACDUR010000011">
    <property type="protein sequence ID" value="MBA2897370.1"/>
    <property type="molecule type" value="Genomic_DNA"/>
</dbReference>
<comment type="caution">
    <text evidence="3">The sequence shown here is derived from an EMBL/GenBank/DDBJ whole genome shotgun (WGS) entry which is preliminary data.</text>
</comment>
<name>A0A7W0HVN9_9ACTN</name>
<feature type="region of interest" description="Disordered" evidence="2">
    <location>
        <begin position="1"/>
        <end position="31"/>
    </location>
</feature>
<dbReference type="RefSeq" id="WP_181616078.1">
    <property type="nucleotide sequence ID" value="NZ_BAABAM010000013.1"/>
</dbReference>
<gene>
    <name evidence="3" type="ORF">HNR30_008768</name>
</gene>
<evidence type="ECO:0000313" key="3">
    <source>
        <dbReference type="EMBL" id="MBA2897370.1"/>
    </source>
</evidence>
<organism evidence="3 4">
    <name type="scientific">Nonomuraea soli</name>
    <dbReference type="NCBI Taxonomy" id="1032476"/>
    <lineage>
        <taxon>Bacteria</taxon>
        <taxon>Bacillati</taxon>
        <taxon>Actinomycetota</taxon>
        <taxon>Actinomycetes</taxon>
        <taxon>Streptosporangiales</taxon>
        <taxon>Streptosporangiaceae</taxon>
        <taxon>Nonomuraea</taxon>
    </lineage>
</organism>
<keyword evidence="4" id="KW-1185">Reference proteome</keyword>
<feature type="coiled-coil region" evidence="1">
    <location>
        <begin position="131"/>
        <end position="158"/>
    </location>
</feature>
<dbReference type="AlphaFoldDB" id="A0A7W0HVN9"/>
<feature type="compositionally biased region" description="Acidic residues" evidence="2">
    <location>
        <begin position="1"/>
        <end position="19"/>
    </location>
</feature>
<dbReference type="Proteomes" id="UP000530928">
    <property type="component" value="Unassembled WGS sequence"/>
</dbReference>
<proteinExistence type="predicted"/>
<evidence type="ECO:0000256" key="2">
    <source>
        <dbReference type="SAM" id="MobiDB-lite"/>
    </source>
</evidence>
<keyword evidence="1" id="KW-0175">Coiled coil</keyword>
<evidence type="ECO:0008006" key="5">
    <source>
        <dbReference type="Google" id="ProtNLM"/>
    </source>
</evidence>
<evidence type="ECO:0000313" key="4">
    <source>
        <dbReference type="Proteomes" id="UP000530928"/>
    </source>
</evidence>
<evidence type="ECO:0000256" key="1">
    <source>
        <dbReference type="SAM" id="Coils"/>
    </source>
</evidence>
<sequence length="380" mass="42014">MKEPEALPEDWPDHEDPDGQQDAVETGYESDSDGDYFARVMYYVLDHPALAGRDGRLAKDAYICLVRFANWSSRKTKATREKLAAVMSISTDTFDRGIRLLEKAGIVEVVKARDAQGRWRTSRYVLVDTSGARARRRIIELERELEETRAAANRTSEASPQVESTPQIAAPTVEHEDRESGSHSANCGTVQSADCGTVHSANCGQYLEKVFTTREEETDQEEKQEPVLAVGADTVRTARASATAPPAKKEDLQQVARATFASISRRYADALPSIRRAMIARIEREIGAGLGPGAIITYARRFADDDTLPLDKHAHRLDLTLRRLHADIKAGDACRECGHDPADRFGPLCDACRPDRSELTEEELASIESAIKSFLESEPA</sequence>